<feature type="region of interest" description="Disordered" evidence="1">
    <location>
        <begin position="368"/>
        <end position="389"/>
    </location>
</feature>
<evidence type="ECO:0000256" key="1">
    <source>
        <dbReference type="SAM" id="MobiDB-lite"/>
    </source>
</evidence>
<keyword evidence="3" id="KW-1185">Reference proteome</keyword>
<evidence type="ECO:0000313" key="3">
    <source>
        <dbReference type="Proteomes" id="UP001375240"/>
    </source>
</evidence>
<feature type="compositionally biased region" description="Basic residues" evidence="1">
    <location>
        <begin position="117"/>
        <end position="127"/>
    </location>
</feature>
<accession>A0AAV9TY94</accession>
<reference evidence="2 3" key="1">
    <citation type="submission" date="2019-10" db="EMBL/GenBank/DDBJ databases">
        <authorList>
            <person name="Palmer J.M."/>
        </authorList>
    </citation>
    <scope>NUCLEOTIDE SEQUENCE [LARGE SCALE GENOMIC DNA]</scope>
    <source>
        <strain evidence="2 3">TWF696</strain>
    </source>
</reference>
<feature type="compositionally biased region" description="Basic and acidic residues" evidence="1">
    <location>
        <begin position="205"/>
        <end position="214"/>
    </location>
</feature>
<organism evidence="2 3">
    <name type="scientific">Orbilia brochopaga</name>
    <dbReference type="NCBI Taxonomy" id="3140254"/>
    <lineage>
        <taxon>Eukaryota</taxon>
        <taxon>Fungi</taxon>
        <taxon>Dikarya</taxon>
        <taxon>Ascomycota</taxon>
        <taxon>Pezizomycotina</taxon>
        <taxon>Orbiliomycetes</taxon>
        <taxon>Orbiliales</taxon>
        <taxon>Orbiliaceae</taxon>
        <taxon>Orbilia</taxon>
    </lineage>
</organism>
<dbReference type="GO" id="GO:0051301">
    <property type="term" value="P:cell division"/>
    <property type="evidence" value="ECO:0007669"/>
    <property type="project" value="InterPro"/>
</dbReference>
<comment type="caution">
    <text evidence="2">The sequence shown here is derived from an EMBL/GenBank/DDBJ whole genome shotgun (WGS) entry which is preliminary data.</text>
</comment>
<feature type="region of interest" description="Disordered" evidence="1">
    <location>
        <begin position="22"/>
        <end position="219"/>
    </location>
</feature>
<dbReference type="PANTHER" id="PTHR14778">
    <property type="entry name" value="KINETOCHORE-ASSOCIATED PROTEIN DSN1 HOMOLOG"/>
    <property type="match status" value="1"/>
</dbReference>
<protein>
    <submittedName>
        <fullName evidence="2">Uncharacterized protein</fullName>
    </submittedName>
</protein>
<proteinExistence type="predicted"/>
<dbReference type="InterPro" id="IPR013218">
    <property type="entry name" value="Dsn1/Mis13"/>
</dbReference>
<evidence type="ECO:0000313" key="2">
    <source>
        <dbReference type="EMBL" id="KAK6329693.1"/>
    </source>
</evidence>
<dbReference type="PANTHER" id="PTHR14778:SF2">
    <property type="entry name" value="KINETOCHORE-ASSOCIATED PROTEIN DSN1 HOMOLOG"/>
    <property type="match status" value="1"/>
</dbReference>
<dbReference type="GO" id="GO:0000444">
    <property type="term" value="C:MIS12/MIND type complex"/>
    <property type="evidence" value="ECO:0007669"/>
    <property type="project" value="InterPro"/>
</dbReference>
<dbReference type="EMBL" id="JAVHNQ010000019">
    <property type="protein sequence ID" value="KAK6329693.1"/>
    <property type="molecule type" value="Genomic_DNA"/>
</dbReference>
<feature type="compositionally biased region" description="Basic and acidic residues" evidence="1">
    <location>
        <begin position="41"/>
        <end position="50"/>
    </location>
</feature>
<feature type="compositionally biased region" description="Polar residues" evidence="1">
    <location>
        <begin position="150"/>
        <end position="170"/>
    </location>
</feature>
<sequence length="538" mass="59586">MTEFATYPVPLTFMPMPAITMASHRPKRKSGTKTNLEDAVESTRGEELPPLKKTRRASPDRPVDPAPVKMRTTRTTRSTSNSLPTAASQVNGELTVGVGSAVENDEGADNIFSKGPSRAKKAKRNQKEKKQEPVAQPAQVEEPPDPPTTGLRSTSRQAARSPTRTRQPARTTEAAPRPKGVENERPIPIHANGKPATAGRKPKAQKLETPERKPSRVRRSPRINAAPAEVAVEVAVEIEKPLTVPLAAIEDTPLVRKRNKEMREANGHRRSSLGLRGRRASSLTNGHIAAPHPDVQPKDFFKHLDAQMIEIQRMQQLLAWCSKCALSEKRARGRDAQSNARAAARVIEEDILADLTEKKLNVNWWESSEGNENADEIPKKPHPKNEDHKRKIAALEQQLEELNKEKQAWINISELTPAKLPKPQREGAIRPASLDLSLLRIHEASVIPGFEESDKAIDTIQRVMAESRESIEFKVDQFSHGMHKAQQYSRYAKSVSEKVLAQASSVLDMREEAAKKAAGTSALPLHEVLKSISHLDRG</sequence>
<dbReference type="Proteomes" id="UP001375240">
    <property type="component" value="Unassembled WGS sequence"/>
</dbReference>
<feature type="compositionally biased region" description="Low complexity" evidence="1">
    <location>
        <begin position="73"/>
        <end position="82"/>
    </location>
</feature>
<name>A0AAV9TY94_9PEZI</name>
<dbReference type="GO" id="GO:0007059">
    <property type="term" value="P:chromosome segregation"/>
    <property type="evidence" value="ECO:0007669"/>
    <property type="project" value="InterPro"/>
</dbReference>
<feature type="compositionally biased region" description="Basic and acidic residues" evidence="1">
    <location>
        <begin position="376"/>
        <end position="389"/>
    </location>
</feature>
<dbReference type="AlphaFoldDB" id="A0AAV9TY94"/>
<dbReference type="Pfam" id="PF08202">
    <property type="entry name" value="MIS13"/>
    <property type="match status" value="1"/>
</dbReference>
<feature type="compositionally biased region" description="Polar residues" evidence="1">
    <location>
        <begin position="83"/>
        <end position="92"/>
    </location>
</feature>
<gene>
    <name evidence="2" type="ORF">TWF696_003563</name>
</gene>